<comment type="caution">
    <text evidence="2">The sequence shown here is derived from an EMBL/GenBank/DDBJ whole genome shotgun (WGS) entry which is preliminary data.</text>
</comment>
<gene>
    <name evidence="2" type="ORF">EVAR_6944_1</name>
</gene>
<evidence type="ECO:0000313" key="3">
    <source>
        <dbReference type="Proteomes" id="UP000299102"/>
    </source>
</evidence>
<feature type="region of interest" description="Disordered" evidence="1">
    <location>
        <begin position="110"/>
        <end position="134"/>
    </location>
</feature>
<proteinExistence type="predicted"/>
<accession>A0A4C1THK3</accession>
<organism evidence="2 3">
    <name type="scientific">Eumeta variegata</name>
    <name type="common">Bagworm moth</name>
    <name type="synonym">Eumeta japonica</name>
    <dbReference type="NCBI Taxonomy" id="151549"/>
    <lineage>
        <taxon>Eukaryota</taxon>
        <taxon>Metazoa</taxon>
        <taxon>Ecdysozoa</taxon>
        <taxon>Arthropoda</taxon>
        <taxon>Hexapoda</taxon>
        <taxon>Insecta</taxon>
        <taxon>Pterygota</taxon>
        <taxon>Neoptera</taxon>
        <taxon>Endopterygota</taxon>
        <taxon>Lepidoptera</taxon>
        <taxon>Glossata</taxon>
        <taxon>Ditrysia</taxon>
        <taxon>Tineoidea</taxon>
        <taxon>Psychidae</taxon>
        <taxon>Oiketicinae</taxon>
        <taxon>Eumeta</taxon>
    </lineage>
</organism>
<name>A0A4C1THK3_EUMVA</name>
<dbReference type="AlphaFoldDB" id="A0A4C1THK3"/>
<protein>
    <submittedName>
        <fullName evidence="2">Uncharacterized protein</fullName>
    </submittedName>
</protein>
<keyword evidence="3" id="KW-1185">Reference proteome</keyword>
<reference evidence="2 3" key="1">
    <citation type="journal article" date="2019" name="Commun. Biol.">
        <title>The bagworm genome reveals a unique fibroin gene that provides high tensile strength.</title>
        <authorList>
            <person name="Kono N."/>
            <person name="Nakamura H."/>
            <person name="Ohtoshi R."/>
            <person name="Tomita M."/>
            <person name="Numata K."/>
            <person name="Arakawa K."/>
        </authorList>
    </citation>
    <scope>NUCLEOTIDE SEQUENCE [LARGE SCALE GENOMIC DNA]</scope>
</reference>
<evidence type="ECO:0000313" key="2">
    <source>
        <dbReference type="EMBL" id="GBP13605.1"/>
    </source>
</evidence>
<dbReference type="EMBL" id="BGZK01000058">
    <property type="protein sequence ID" value="GBP13605.1"/>
    <property type="molecule type" value="Genomic_DNA"/>
</dbReference>
<evidence type="ECO:0000256" key="1">
    <source>
        <dbReference type="SAM" id="MobiDB-lite"/>
    </source>
</evidence>
<dbReference type="Proteomes" id="UP000299102">
    <property type="component" value="Unassembled WGS sequence"/>
</dbReference>
<sequence length="134" mass="14557">MACYTPSVHWSWRRCTQFKSEGSIVEAHQDEHKKTGHCLPFIGAFRHCATGVDPSPPSAPSAPPGSVRAIIASAATRGCYCDLFLPVRERRTNYSTVLVRGEITAVETTCRSSARARPGPTRAQRAESLTVPSS</sequence>